<evidence type="ECO:0000313" key="2">
    <source>
        <dbReference type="EMBL" id="PJE37442.1"/>
    </source>
</evidence>
<gene>
    <name evidence="2" type="ORF">CVM52_07155</name>
</gene>
<evidence type="ECO:0000313" key="3">
    <source>
        <dbReference type="Proteomes" id="UP000231553"/>
    </source>
</evidence>
<dbReference type="Pfam" id="PF00535">
    <property type="entry name" value="Glycos_transf_2"/>
    <property type="match status" value="1"/>
</dbReference>
<name>A0A2M8J3U2_9RHOB</name>
<dbReference type="SUPFAM" id="SSF53448">
    <property type="entry name" value="Nucleotide-diphospho-sugar transferases"/>
    <property type="match status" value="1"/>
</dbReference>
<dbReference type="PANTHER" id="PTHR43179:SF7">
    <property type="entry name" value="RHAMNOSYLTRANSFERASE WBBL"/>
    <property type="match status" value="1"/>
</dbReference>
<dbReference type="Gene3D" id="3.90.550.10">
    <property type="entry name" value="Spore Coat Polysaccharide Biosynthesis Protein SpsA, Chain A"/>
    <property type="match status" value="1"/>
</dbReference>
<keyword evidence="3" id="KW-1185">Reference proteome</keyword>
<keyword evidence="2" id="KW-0808">Transferase</keyword>
<dbReference type="Proteomes" id="UP000231553">
    <property type="component" value="Unassembled WGS sequence"/>
</dbReference>
<proteinExistence type="predicted"/>
<dbReference type="InterPro" id="IPR029044">
    <property type="entry name" value="Nucleotide-diphossugar_trans"/>
</dbReference>
<protein>
    <submittedName>
        <fullName evidence="2">Glycosyltransferase family 2 protein</fullName>
    </submittedName>
</protein>
<reference evidence="2 3" key="1">
    <citation type="journal article" date="2018" name="Int. J. Syst. Evol. Microbiol.">
        <title>Pseudooceanicola lipolyticus sp. nov., a marine alphaproteobacterium, reclassification of Oceanicola flagellatus as Pseudooceanicola flagellatus comb. nov. and emended description of the genus Pseudooceanicola.</title>
        <authorList>
            <person name="Huang M.-M."/>
            <person name="Guo L.-L."/>
            <person name="Wu Y.-H."/>
            <person name="Lai Q.-L."/>
            <person name="Shao Z.-Z."/>
            <person name="Wang C.-S."/>
            <person name="Wu M."/>
            <person name="Xu X.-W."/>
        </authorList>
    </citation>
    <scope>NUCLEOTIDE SEQUENCE [LARGE SCALE GENOMIC DNA]</scope>
    <source>
        <strain evidence="2 3">157</strain>
    </source>
</reference>
<dbReference type="EMBL" id="PGTB01000015">
    <property type="protein sequence ID" value="PJE37442.1"/>
    <property type="molecule type" value="Genomic_DNA"/>
</dbReference>
<dbReference type="RefSeq" id="WP_100161822.1">
    <property type="nucleotide sequence ID" value="NZ_PGTB01000015.1"/>
</dbReference>
<evidence type="ECO:0000259" key="1">
    <source>
        <dbReference type="Pfam" id="PF00535"/>
    </source>
</evidence>
<accession>A0A2M8J3U2</accession>
<sequence length="326" mass="36196">MTSQPSPPTVSIVVVSFNTREMTLDCLRSVYAETRTPFDLIVVDNASSDGSAEAIAAEFPEAKLLAEGDNHGFAKANNIAARHATGEYLLLLNPDTVVLDGAIDKLLAFARRRPEARIWGGRTLFGDRALNPGSCFARMTLWNVFCRSSGLSRLFSGSALFNAEDFGAWRRDSERQVDIVCGCFFLIPTAFWHELGGFDLQFVMYGEESDLCLRAAQRGARPAVTPDSVIVHYGGASDTVRVDKMVRLLSAKALLIKRHFPAWQRGLGLWLFRLWPLNRWLLLALAARLTGKPGHREAAAHWRRIWSRRNEWQGGWPGPDTGGLPA</sequence>
<organism evidence="2 3">
    <name type="scientific">Pseudooceanicola lipolyticus</name>
    <dbReference type="NCBI Taxonomy" id="2029104"/>
    <lineage>
        <taxon>Bacteria</taxon>
        <taxon>Pseudomonadati</taxon>
        <taxon>Pseudomonadota</taxon>
        <taxon>Alphaproteobacteria</taxon>
        <taxon>Rhodobacterales</taxon>
        <taxon>Paracoccaceae</taxon>
        <taxon>Pseudooceanicola</taxon>
    </lineage>
</organism>
<comment type="caution">
    <text evidence="2">The sequence shown here is derived from an EMBL/GenBank/DDBJ whole genome shotgun (WGS) entry which is preliminary data.</text>
</comment>
<dbReference type="InterPro" id="IPR001173">
    <property type="entry name" value="Glyco_trans_2-like"/>
</dbReference>
<dbReference type="OrthoDB" id="9771846at2"/>
<dbReference type="GO" id="GO:0016740">
    <property type="term" value="F:transferase activity"/>
    <property type="evidence" value="ECO:0007669"/>
    <property type="project" value="UniProtKB-KW"/>
</dbReference>
<dbReference type="AlphaFoldDB" id="A0A2M8J3U2"/>
<feature type="domain" description="Glycosyltransferase 2-like" evidence="1">
    <location>
        <begin position="11"/>
        <end position="128"/>
    </location>
</feature>
<dbReference type="PANTHER" id="PTHR43179">
    <property type="entry name" value="RHAMNOSYLTRANSFERASE WBBL"/>
    <property type="match status" value="1"/>
</dbReference>
<dbReference type="CDD" id="cd04186">
    <property type="entry name" value="GT_2_like_c"/>
    <property type="match status" value="1"/>
</dbReference>